<dbReference type="Pfam" id="PF03279">
    <property type="entry name" value="Lip_A_acyltrans"/>
    <property type="match status" value="1"/>
</dbReference>
<keyword evidence="8" id="KW-1185">Reference proteome</keyword>
<evidence type="ECO:0000256" key="3">
    <source>
        <dbReference type="ARBA" id="ARBA00022519"/>
    </source>
</evidence>
<organism evidence="7 8">
    <name type="scientific">Orrella marina</name>
    <dbReference type="NCBI Taxonomy" id="2163011"/>
    <lineage>
        <taxon>Bacteria</taxon>
        <taxon>Pseudomonadati</taxon>
        <taxon>Pseudomonadota</taxon>
        <taxon>Betaproteobacteria</taxon>
        <taxon>Burkholderiales</taxon>
        <taxon>Alcaligenaceae</taxon>
        <taxon>Orrella</taxon>
    </lineage>
</organism>
<evidence type="ECO:0000313" key="8">
    <source>
        <dbReference type="Proteomes" id="UP000244571"/>
    </source>
</evidence>
<sequence length="416" mass="47404">MLTHVNDARSLAVGEFISSRQTCSGIENEYRLPLDREEALRYLDSSESDRADRRSRANNSSDPAGFLAAELALQKLCLEVMATDARAERICESDFLVESLQSNQINLRLSGRARRALNHHLLESISARIEEDGQTLVVVPVEMSLPVTRAGRFIGRFLPYRRKVIEQGMRRVYGERVSSERLHQLMLAHYSHLATLLWELLVFRFKSVDERAAKVRVQGEQMIIEAFEAGKGMLILTGHFGNFEVSTVSGIEHFPLAKGRIHFLRRPIKPRWLSDFLTRRFNRAGFGVIGRRGSLEEIVNRLESGEAIVFPFDQYAHKPDGISVPLFGVPTGTYKSMAVLAMATGAPVISGSSWREPDGSHVLKFWGALEPVQDEDVGKEISRNTEMYNRELERMILYKPEQWWWVHRRWKNAPAV</sequence>
<dbReference type="GO" id="GO:0016746">
    <property type="term" value="F:acyltransferase activity"/>
    <property type="evidence" value="ECO:0007669"/>
    <property type="project" value="UniProtKB-KW"/>
</dbReference>
<evidence type="ECO:0000256" key="5">
    <source>
        <dbReference type="ARBA" id="ARBA00023136"/>
    </source>
</evidence>
<gene>
    <name evidence="7" type="ORF">DBV39_18815</name>
</gene>
<keyword evidence="3" id="KW-0997">Cell inner membrane</keyword>
<dbReference type="InterPro" id="IPR004960">
    <property type="entry name" value="LipA_acyltrans"/>
</dbReference>
<keyword evidence="4" id="KW-0808">Transferase</keyword>
<evidence type="ECO:0000313" key="7">
    <source>
        <dbReference type="EMBL" id="AWB35452.1"/>
    </source>
</evidence>
<dbReference type="CDD" id="cd07984">
    <property type="entry name" value="LPLAT_LABLAT-like"/>
    <property type="match status" value="1"/>
</dbReference>
<dbReference type="PANTHER" id="PTHR30606:SF10">
    <property type="entry name" value="PHOSPHATIDYLINOSITOL MANNOSIDE ACYLTRANSFERASE"/>
    <property type="match status" value="1"/>
</dbReference>
<proteinExistence type="predicted"/>
<dbReference type="GO" id="GO:0005886">
    <property type="term" value="C:plasma membrane"/>
    <property type="evidence" value="ECO:0007669"/>
    <property type="project" value="UniProtKB-SubCell"/>
</dbReference>
<evidence type="ECO:0000256" key="2">
    <source>
        <dbReference type="ARBA" id="ARBA00022475"/>
    </source>
</evidence>
<dbReference type="EMBL" id="CP028901">
    <property type="protein sequence ID" value="AWB35452.1"/>
    <property type="molecule type" value="Genomic_DNA"/>
</dbReference>
<accession>A0A2R4XNS0</accession>
<protein>
    <recommendedName>
        <fullName evidence="9">Lipid A biosynthesis lauroyl acyltransferase</fullName>
    </recommendedName>
</protein>
<keyword evidence="2" id="KW-1003">Cell membrane</keyword>
<evidence type="ECO:0000256" key="6">
    <source>
        <dbReference type="ARBA" id="ARBA00023315"/>
    </source>
</evidence>
<name>A0A2R4XNS0_9BURK</name>
<reference evidence="7 8" key="1">
    <citation type="submission" date="2018-04" db="EMBL/GenBank/DDBJ databases">
        <title>Bordetella sp. HZ20 isolated from seawater.</title>
        <authorList>
            <person name="Sun C."/>
        </authorList>
    </citation>
    <scope>NUCLEOTIDE SEQUENCE [LARGE SCALE GENOMIC DNA]</scope>
    <source>
        <strain evidence="7 8">HZ20</strain>
    </source>
</reference>
<dbReference type="Proteomes" id="UP000244571">
    <property type="component" value="Chromosome"/>
</dbReference>
<keyword evidence="5" id="KW-0472">Membrane</keyword>
<evidence type="ECO:0000256" key="4">
    <source>
        <dbReference type="ARBA" id="ARBA00022679"/>
    </source>
</evidence>
<dbReference type="PANTHER" id="PTHR30606">
    <property type="entry name" value="LIPID A BIOSYNTHESIS LAUROYL ACYLTRANSFERASE"/>
    <property type="match status" value="1"/>
</dbReference>
<evidence type="ECO:0000256" key="1">
    <source>
        <dbReference type="ARBA" id="ARBA00004533"/>
    </source>
</evidence>
<comment type="subcellular location">
    <subcellularLocation>
        <location evidence="1">Cell inner membrane</location>
    </subcellularLocation>
</comment>
<dbReference type="GO" id="GO:0009247">
    <property type="term" value="P:glycolipid biosynthetic process"/>
    <property type="evidence" value="ECO:0007669"/>
    <property type="project" value="UniProtKB-ARBA"/>
</dbReference>
<dbReference type="AlphaFoldDB" id="A0A2R4XNS0"/>
<dbReference type="KEGG" id="boz:DBV39_18815"/>
<evidence type="ECO:0008006" key="9">
    <source>
        <dbReference type="Google" id="ProtNLM"/>
    </source>
</evidence>
<keyword evidence="6" id="KW-0012">Acyltransferase</keyword>